<evidence type="ECO:0000313" key="6">
    <source>
        <dbReference type="EMBL" id="MFC3912396.1"/>
    </source>
</evidence>
<keyword evidence="7" id="KW-1185">Reference proteome</keyword>
<dbReference type="Proteomes" id="UP001595692">
    <property type="component" value="Unassembled WGS sequence"/>
</dbReference>
<evidence type="ECO:0000259" key="5">
    <source>
        <dbReference type="Pfam" id="PF04357"/>
    </source>
</evidence>
<comment type="subcellular location">
    <subcellularLocation>
        <location evidence="1">Membrane</location>
        <topology evidence="1">Single-pass membrane protein</topology>
    </subcellularLocation>
</comment>
<evidence type="ECO:0000256" key="3">
    <source>
        <dbReference type="ARBA" id="ARBA00022989"/>
    </source>
</evidence>
<comment type="caution">
    <text evidence="6">The sequence shown here is derived from an EMBL/GenBank/DDBJ whole genome shotgun (WGS) entry which is preliminary data.</text>
</comment>
<keyword evidence="3" id="KW-1133">Transmembrane helix</keyword>
<dbReference type="RefSeq" id="WP_377150503.1">
    <property type="nucleotide sequence ID" value="NZ_JBHSAF010000001.1"/>
</dbReference>
<dbReference type="EMBL" id="JBHSAF010000001">
    <property type="protein sequence ID" value="MFC3912396.1"/>
    <property type="molecule type" value="Genomic_DNA"/>
</dbReference>
<sequence length="1260" mass="137981">MSWLRLILISLTSLMLLLLLLVMLGLLLFTPAGNQLIWQQAKQTLPELKGDLLAGHLGVGWQLRGLSWHSTLIDIEAESVSLRWQLGGLLSGRLPIEQLAVDKARIRLHPIADANHTGEETVESSDDATPLRLNLPLELVIADLQLHDVRFDSQYIQVATQQLAASGRWHGERFDIHNVLVSDVDVALPDAMLESEPSGGESAKEKARSVPLKTPFDEQEIRKRIAVLSEVILPFDLYVDQLQARQIRYHQRGFDTQRLDFELAGSFVGSLIQISSLQLRHPWGDLVLDGEIGLHDYYPMSVQIRGVERLPQLPPALFGRQLDLRVNGSLTDLKSQLRLSGSEKLTLSARLNTLAPDLPFELQGEWQALRWPLQGEAEYQAGKGQLIASGRLNKYHLNLNSRVQLSSLPKGQLAVELDGSLDAIAIKQLKIEAGDSALATQGQLSWTHGLHWQGKSQLKSTNLHALLPDISGRVSAELDSLFTFQGNKWELKLDRMSAHGQLNGYPLSMQGKLSGNQLLHWRFENIQLTSGQNRLLLDGVLSDRWQAKASLQAGDLKQLDPELTGSVSAKLQLSGDRHAPEIALSMTSDEIRLPGLRLRQLAVDGYLKMAAVWSGRLQANMARLRSGAMRLDGVDLHLDGDEQAHQLQLSFEGQPLSSQLQLEGSWGKTGWQGKLLQAHVKTPIADWVLQSPLMMTLNRTLTTLGLSEQCWLADQQGMLCASAASLSQAQGELAVTLKAFPTQKLAPFMPERLEWLSEINADGKFGWSKQQPTAELTITAAPGKLIADRLETQYDVLQVNAKLEAQLAQVALRFASNQLGKADVVLQVSDPMSERKLSGNVDISGLRLYGLAPLLDELKRTKGRIDAHGRMDGTLDKPLFFGRVTLDEGEIETSSDIAVIRQLHSELDIRGSRADLSGRLMVGKGSMELGGFADWSSQPLTGRLTIHADTLEVGLAGYGRARVSSDLAMALGEELRLEGRVQIPWARIKVKSVPDSAVNVSEDVQIITQRRKKAAPAVKPLPMHIDLTVGLGGDVQLDALGLKTKLLGGIRLTQSPENAFRADGEITLDDGRFKSFGQNLLIDEGKLRFSGNISAPYLAVKAYRDPDTMEDSNITVGVKVSGPATQPKIEIYSEPQLSETEKLSYLLRGKSTSSSGSTSNDEAMTGILLGAGLSQANGLVSGIGESLGLSDVSLDSSGSGDDTQVSISGYLMPGLQVQYGVGVFTSIGEVKVRYELMPRLYLQALSGLNQALDLFYKFEF</sequence>
<keyword evidence="2" id="KW-0812">Transmembrane</keyword>
<dbReference type="PANTHER" id="PTHR36985">
    <property type="entry name" value="TRANSLOCATION AND ASSEMBLY MODULE SUBUNIT TAMB"/>
    <property type="match status" value="1"/>
</dbReference>
<feature type="domain" description="Translocation and assembly module TamB C-terminal" evidence="5">
    <location>
        <begin position="922"/>
        <end position="1260"/>
    </location>
</feature>
<evidence type="ECO:0000256" key="2">
    <source>
        <dbReference type="ARBA" id="ARBA00022692"/>
    </source>
</evidence>
<dbReference type="Pfam" id="PF04357">
    <property type="entry name" value="TamB"/>
    <property type="match status" value="1"/>
</dbReference>
<proteinExistence type="predicted"/>
<name>A0ABV8CKN1_9GAMM</name>
<evidence type="ECO:0000256" key="1">
    <source>
        <dbReference type="ARBA" id="ARBA00004167"/>
    </source>
</evidence>
<evidence type="ECO:0000256" key="4">
    <source>
        <dbReference type="ARBA" id="ARBA00023136"/>
    </source>
</evidence>
<protein>
    <submittedName>
        <fullName evidence="6">Translocation/assembly module TamB domain-containing protein</fullName>
    </submittedName>
</protein>
<dbReference type="InterPro" id="IPR007452">
    <property type="entry name" value="TamB_C"/>
</dbReference>
<gene>
    <name evidence="6" type="ORF">ACFOSS_02810</name>
</gene>
<organism evidence="6 7">
    <name type="scientific">Pseudaeromonas sharmana</name>
    <dbReference type="NCBI Taxonomy" id="328412"/>
    <lineage>
        <taxon>Bacteria</taxon>
        <taxon>Pseudomonadati</taxon>
        <taxon>Pseudomonadota</taxon>
        <taxon>Gammaproteobacteria</taxon>
        <taxon>Aeromonadales</taxon>
        <taxon>Aeromonadaceae</taxon>
        <taxon>Pseudaeromonas</taxon>
    </lineage>
</organism>
<evidence type="ECO:0000313" key="7">
    <source>
        <dbReference type="Proteomes" id="UP001595692"/>
    </source>
</evidence>
<reference evidence="7" key="1">
    <citation type="journal article" date="2019" name="Int. J. Syst. Evol. Microbiol.">
        <title>The Global Catalogue of Microorganisms (GCM) 10K type strain sequencing project: providing services to taxonomists for standard genome sequencing and annotation.</title>
        <authorList>
            <consortium name="The Broad Institute Genomics Platform"/>
            <consortium name="The Broad Institute Genome Sequencing Center for Infectious Disease"/>
            <person name="Wu L."/>
            <person name="Ma J."/>
        </authorList>
    </citation>
    <scope>NUCLEOTIDE SEQUENCE [LARGE SCALE GENOMIC DNA]</scope>
    <source>
        <strain evidence="7">CCUG 54939</strain>
    </source>
</reference>
<keyword evidence="4" id="KW-0472">Membrane</keyword>
<dbReference type="PANTHER" id="PTHR36985:SF1">
    <property type="entry name" value="TRANSLOCATION AND ASSEMBLY MODULE SUBUNIT TAMB"/>
    <property type="match status" value="1"/>
</dbReference>
<accession>A0ABV8CKN1</accession>